<comment type="caution">
    <text evidence="9">The sequence shown here is derived from an EMBL/GenBank/DDBJ whole genome shotgun (WGS) entry which is preliminary data.</text>
</comment>
<evidence type="ECO:0000256" key="3">
    <source>
        <dbReference type="ARBA" id="ARBA00009850"/>
    </source>
</evidence>
<dbReference type="Pfam" id="PF00576">
    <property type="entry name" value="Transthyretin"/>
    <property type="match status" value="1"/>
</dbReference>
<dbReference type="Proteomes" id="UP000622707">
    <property type="component" value="Unassembled WGS sequence"/>
</dbReference>
<evidence type="ECO:0000256" key="5">
    <source>
        <dbReference type="ARBA" id="ARBA00022631"/>
    </source>
</evidence>
<proteinExistence type="inferred from homology"/>
<comment type="similarity">
    <text evidence="3 7">Belongs to the transthyretin family. 5-hydroxyisourate hydrolase subfamily.</text>
</comment>
<dbReference type="PROSITE" id="PS00768">
    <property type="entry name" value="TRANSTHYRETIN_1"/>
    <property type="match status" value="1"/>
</dbReference>
<dbReference type="PANTHER" id="PTHR10395:SF7">
    <property type="entry name" value="5-HYDROXYISOURATE HYDROLASE"/>
    <property type="match status" value="1"/>
</dbReference>
<accession>A0ABS1JJP0</accession>
<organism evidence="9 10">
    <name type="scientific">Ramlibacter alkalitolerans</name>
    <dbReference type="NCBI Taxonomy" id="2039631"/>
    <lineage>
        <taxon>Bacteria</taxon>
        <taxon>Pseudomonadati</taxon>
        <taxon>Pseudomonadota</taxon>
        <taxon>Betaproteobacteria</taxon>
        <taxon>Burkholderiales</taxon>
        <taxon>Comamonadaceae</taxon>
        <taxon>Ramlibacter</taxon>
    </lineage>
</organism>
<dbReference type="RefSeq" id="WP_201687252.1">
    <property type="nucleotide sequence ID" value="NZ_JAEQND010000001.1"/>
</dbReference>
<dbReference type="SUPFAM" id="SSF49472">
    <property type="entry name" value="Transthyretin (synonym: prealbumin)"/>
    <property type="match status" value="1"/>
</dbReference>
<comment type="catalytic activity">
    <reaction evidence="1 7">
        <text>5-hydroxyisourate + H2O = 5-hydroxy-2-oxo-4-ureido-2,5-dihydro-1H-imidazole-5-carboxylate + H(+)</text>
        <dbReference type="Rhea" id="RHEA:23736"/>
        <dbReference type="ChEBI" id="CHEBI:15377"/>
        <dbReference type="ChEBI" id="CHEBI:15378"/>
        <dbReference type="ChEBI" id="CHEBI:18072"/>
        <dbReference type="ChEBI" id="CHEBI:58639"/>
        <dbReference type="EC" id="3.5.2.17"/>
    </reaction>
</comment>
<evidence type="ECO:0000256" key="2">
    <source>
        <dbReference type="ARBA" id="ARBA00002704"/>
    </source>
</evidence>
<dbReference type="InterPro" id="IPR023418">
    <property type="entry name" value="Thyroxine_BS"/>
</dbReference>
<gene>
    <name evidence="9" type="primary">uraH</name>
    <name evidence="9" type="ORF">JI746_02855</name>
</gene>
<evidence type="ECO:0000256" key="6">
    <source>
        <dbReference type="ARBA" id="ARBA00022801"/>
    </source>
</evidence>
<evidence type="ECO:0000259" key="8">
    <source>
        <dbReference type="Pfam" id="PF00576"/>
    </source>
</evidence>
<evidence type="ECO:0000256" key="7">
    <source>
        <dbReference type="RuleBase" id="RU361270"/>
    </source>
</evidence>
<dbReference type="Gene3D" id="2.60.40.180">
    <property type="entry name" value="Transthyretin/hydroxyisourate hydrolase domain"/>
    <property type="match status" value="1"/>
</dbReference>
<keyword evidence="10" id="KW-1185">Reference proteome</keyword>
<keyword evidence="5 7" id="KW-0659">Purine metabolism</keyword>
<dbReference type="InterPro" id="IPR023416">
    <property type="entry name" value="Transthyretin/HIU_hydrolase_d"/>
</dbReference>
<feature type="domain" description="Transthyretin/hydroxyisourate hydrolase" evidence="8">
    <location>
        <begin position="4"/>
        <end position="116"/>
    </location>
</feature>
<evidence type="ECO:0000313" key="9">
    <source>
        <dbReference type="EMBL" id="MBL0424035.1"/>
    </source>
</evidence>
<protein>
    <recommendedName>
        <fullName evidence="7">5-hydroxyisourate hydrolase</fullName>
        <shortName evidence="7">HIU hydrolase</shortName>
        <shortName evidence="7">HIUHase</shortName>
        <ecNumber evidence="7">3.5.2.17</ecNumber>
    </recommendedName>
</protein>
<dbReference type="EMBL" id="JAEQND010000001">
    <property type="protein sequence ID" value="MBL0424035.1"/>
    <property type="molecule type" value="Genomic_DNA"/>
</dbReference>
<reference evidence="9 10" key="1">
    <citation type="journal article" date="2017" name="Int. J. Syst. Evol. Microbiol.">
        <title>Ramlibacter alkalitolerans sp. nov., alkali-tolerant bacterium isolated from soil of ginseng.</title>
        <authorList>
            <person name="Lee D.H."/>
            <person name="Cha C.J."/>
        </authorList>
    </citation>
    <scope>NUCLEOTIDE SEQUENCE [LARGE SCALE GENOMIC DNA]</scope>
    <source>
        <strain evidence="9 10">KACC 19305</strain>
    </source>
</reference>
<sequence>MAGISTHVLDNLTGWPGAGMRIDFSVLEDGRWKLLKTLVTNADGRTDEPVLAPADARIGEYELAFHIGDFYGAQKLAPQALFVDRVMPVRFKLFDTRQHYHVPMLCTPWSCATYRGS</sequence>
<comment type="subunit">
    <text evidence="4 7">Homotetramer.</text>
</comment>
<comment type="function">
    <text evidence="2">Catalyzes the hydrolysis of 5-hydroxyisourate (HIU) to 2-oxo-4-hydroxy-4-carboxy-5-ureidoimidazoline (OHCU).</text>
</comment>
<dbReference type="PANTHER" id="PTHR10395">
    <property type="entry name" value="URICASE AND TRANSTHYRETIN-RELATED"/>
    <property type="match status" value="1"/>
</dbReference>
<evidence type="ECO:0000256" key="1">
    <source>
        <dbReference type="ARBA" id="ARBA00001043"/>
    </source>
</evidence>
<dbReference type="CDD" id="cd05822">
    <property type="entry name" value="TLP_HIUase"/>
    <property type="match status" value="1"/>
</dbReference>
<dbReference type="InterPro" id="IPR014306">
    <property type="entry name" value="Hydroxyisourate_hydrolase"/>
</dbReference>
<keyword evidence="6 7" id="KW-0378">Hydrolase</keyword>
<evidence type="ECO:0000313" key="10">
    <source>
        <dbReference type="Proteomes" id="UP000622707"/>
    </source>
</evidence>
<dbReference type="NCBIfam" id="TIGR02962">
    <property type="entry name" value="hdxy_isourate"/>
    <property type="match status" value="1"/>
</dbReference>
<evidence type="ECO:0000256" key="4">
    <source>
        <dbReference type="ARBA" id="ARBA00011881"/>
    </source>
</evidence>
<dbReference type="GO" id="GO:0033971">
    <property type="term" value="F:hydroxyisourate hydrolase activity"/>
    <property type="evidence" value="ECO:0007669"/>
    <property type="project" value="UniProtKB-EC"/>
</dbReference>
<dbReference type="InterPro" id="IPR036817">
    <property type="entry name" value="Transthyretin/HIU_hydrolase_sf"/>
</dbReference>
<name>A0ABS1JJP0_9BURK</name>
<dbReference type="EC" id="3.5.2.17" evidence="7"/>